<reference evidence="2 3" key="1">
    <citation type="submission" date="2019-12" db="EMBL/GenBank/DDBJ databases">
        <title>Nocardia sp. nov. ET3-3 isolated from soil.</title>
        <authorList>
            <person name="Kanchanasin P."/>
            <person name="Tanasupawat S."/>
            <person name="Yuki M."/>
            <person name="Kudo T."/>
        </authorList>
    </citation>
    <scope>NUCLEOTIDE SEQUENCE [LARGE SCALE GENOMIC DNA]</scope>
    <source>
        <strain evidence="2 3">ET3-3</strain>
    </source>
</reference>
<feature type="transmembrane region" description="Helical" evidence="1">
    <location>
        <begin position="205"/>
        <end position="225"/>
    </location>
</feature>
<gene>
    <name evidence="2" type="ORF">GPX89_34100</name>
</gene>
<dbReference type="Pfam" id="PF14023">
    <property type="entry name" value="Bestrophin-like"/>
    <property type="match status" value="1"/>
</dbReference>
<accession>A0A7K1V6T6</accession>
<dbReference type="EMBL" id="WRPP01000008">
    <property type="protein sequence ID" value="MVU82257.1"/>
    <property type="molecule type" value="Genomic_DNA"/>
</dbReference>
<keyword evidence="1" id="KW-1133">Transmembrane helix</keyword>
<protein>
    <submittedName>
        <fullName evidence="2">DUF4239 domain-containing protein</fullName>
    </submittedName>
</protein>
<dbReference type="InterPro" id="IPR025333">
    <property type="entry name" value="DUF4239"/>
</dbReference>
<proteinExistence type="predicted"/>
<keyword evidence="3" id="KW-1185">Reference proteome</keyword>
<name>A0A7K1V6T6_9NOCA</name>
<organism evidence="2 3">
    <name type="scientific">Nocardia terrae</name>
    <dbReference type="NCBI Taxonomy" id="2675851"/>
    <lineage>
        <taxon>Bacteria</taxon>
        <taxon>Bacillati</taxon>
        <taxon>Actinomycetota</taxon>
        <taxon>Actinomycetes</taxon>
        <taxon>Mycobacteriales</taxon>
        <taxon>Nocardiaceae</taxon>
        <taxon>Nocardia</taxon>
    </lineage>
</organism>
<feature type="transmembrane region" description="Helical" evidence="1">
    <location>
        <begin position="44"/>
        <end position="63"/>
    </location>
</feature>
<sequence>MQLGVLVSFVVVAVGVFVLGDRLRPKSWRHSDDAGAGHMMLDMVNMFFAAIVAFVVVILWQQYDTSHDHTVSEGKALVSVYETANAMPEKDRTQIQGLVKDYTKQVVGDEWRTMDEQQRLSPAAQATLDDLREAVSSAPAADADAKATQDKAMTGVDAIAEARYDRSLDAAYHLPGFLYAALWFSTVMLLFGTVFSGVLVTKRSILMTGLFGLVIGAVILAIYQLDEPFSGSSHVSRDAYEMALSRFDHITSPAPAAAGVSQR</sequence>
<comment type="caution">
    <text evidence="2">The sequence shown here is derived from an EMBL/GenBank/DDBJ whole genome shotgun (WGS) entry which is preliminary data.</text>
</comment>
<dbReference type="AlphaFoldDB" id="A0A7K1V6T6"/>
<keyword evidence="1" id="KW-0472">Membrane</keyword>
<feature type="transmembrane region" description="Helical" evidence="1">
    <location>
        <begin position="177"/>
        <end position="198"/>
    </location>
</feature>
<evidence type="ECO:0000313" key="2">
    <source>
        <dbReference type="EMBL" id="MVU82257.1"/>
    </source>
</evidence>
<dbReference type="Proteomes" id="UP000466794">
    <property type="component" value="Unassembled WGS sequence"/>
</dbReference>
<keyword evidence="1" id="KW-0812">Transmembrane</keyword>
<evidence type="ECO:0000256" key="1">
    <source>
        <dbReference type="SAM" id="Phobius"/>
    </source>
</evidence>
<feature type="transmembrane region" description="Helical" evidence="1">
    <location>
        <begin position="6"/>
        <end position="23"/>
    </location>
</feature>
<evidence type="ECO:0000313" key="3">
    <source>
        <dbReference type="Proteomes" id="UP000466794"/>
    </source>
</evidence>